<evidence type="ECO:0000256" key="1">
    <source>
        <dbReference type="SAM" id="MobiDB-lite"/>
    </source>
</evidence>
<evidence type="ECO:0000313" key="2">
    <source>
        <dbReference type="EMBL" id="KAF9439388.1"/>
    </source>
</evidence>
<reference evidence="2" key="1">
    <citation type="submission" date="2020-11" db="EMBL/GenBank/DDBJ databases">
        <authorList>
            <consortium name="DOE Joint Genome Institute"/>
            <person name="Ahrendt S."/>
            <person name="Riley R."/>
            <person name="Andreopoulos W."/>
            <person name="Labutti K."/>
            <person name="Pangilinan J."/>
            <person name="Ruiz-Duenas F.J."/>
            <person name="Barrasa J.M."/>
            <person name="Sanchez-Garcia M."/>
            <person name="Camarero S."/>
            <person name="Miyauchi S."/>
            <person name="Serrano A."/>
            <person name="Linde D."/>
            <person name="Babiker R."/>
            <person name="Drula E."/>
            <person name="Ayuso-Fernandez I."/>
            <person name="Pacheco R."/>
            <person name="Padilla G."/>
            <person name="Ferreira P."/>
            <person name="Barriuso J."/>
            <person name="Kellner H."/>
            <person name="Castanera R."/>
            <person name="Alfaro M."/>
            <person name="Ramirez L."/>
            <person name="Pisabarro A.G."/>
            <person name="Kuo A."/>
            <person name="Tritt A."/>
            <person name="Lipzen A."/>
            <person name="He G."/>
            <person name="Yan M."/>
            <person name="Ng V."/>
            <person name="Cullen D."/>
            <person name="Martin F."/>
            <person name="Rosso M.-N."/>
            <person name="Henrissat B."/>
            <person name="Hibbett D."/>
            <person name="Martinez A.T."/>
            <person name="Grigoriev I.V."/>
        </authorList>
    </citation>
    <scope>NUCLEOTIDE SEQUENCE</scope>
    <source>
        <strain evidence="2">MF-IS2</strain>
    </source>
</reference>
<gene>
    <name evidence="2" type="ORF">P691DRAFT_780253</name>
</gene>
<evidence type="ECO:0000313" key="3">
    <source>
        <dbReference type="Proteomes" id="UP000807342"/>
    </source>
</evidence>
<proteinExistence type="predicted"/>
<name>A0A9P6BVD1_9AGAR</name>
<feature type="region of interest" description="Disordered" evidence="1">
    <location>
        <begin position="73"/>
        <end position="129"/>
    </location>
</feature>
<accession>A0A9P6BVD1</accession>
<feature type="compositionally biased region" description="Polar residues" evidence="1">
    <location>
        <begin position="101"/>
        <end position="129"/>
    </location>
</feature>
<sequence length="129" mass="13747">MLAELQKLQESTAAFSSSFHAFTDLSHTLSTTISDFRSTITAKDTTLQEKVGRIVAEVRERIVPVLGSVTKVVGDTLHLNGPPPPLATNSETESPVEETQPKATTSEADNKSENVGAQSSQNGDTGHPE</sequence>
<organism evidence="2 3">
    <name type="scientific">Macrolepiota fuliginosa MF-IS2</name>
    <dbReference type="NCBI Taxonomy" id="1400762"/>
    <lineage>
        <taxon>Eukaryota</taxon>
        <taxon>Fungi</taxon>
        <taxon>Dikarya</taxon>
        <taxon>Basidiomycota</taxon>
        <taxon>Agaricomycotina</taxon>
        <taxon>Agaricomycetes</taxon>
        <taxon>Agaricomycetidae</taxon>
        <taxon>Agaricales</taxon>
        <taxon>Agaricineae</taxon>
        <taxon>Agaricaceae</taxon>
        <taxon>Macrolepiota</taxon>
    </lineage>
</organism>
<comment type="caution">
    <text evidence="2">The sequence shown here is derived from an EMBL/GenBank/DDBJ whole genome shotgun (WGS) entry which is preliminary data.</text>
</comment>
<keyword evidence="3" id="KW-1185">Reference proteome</keyword>
<dbReference type="EMBL" id="MU154484">
    <property type="protein sequence ID" value="KAF9439388.1"/>
    <property type="molecule type" value="Genomic_DNA"/>
</dbReference>
<protein>
    <submittedName>
        <fullName evidence="2">Uncharacterized protein</fullName>
    </submittedName>
</protein>
<dbReference type="Proteomes" id="UP000807342">
    <property type="component" value="Unassembled WGS sequence"/>
</dbReference>
<dbReference type="AlphaFoldDB" id="A0A9P6BVD1"/>